<dbReference type="OrthoDB" id="9977011at2759"/>
<dbReference type="PANTHER" id="PTHR13400:SF4">
    <property type="entry name" value="COILED-COIL DOMAIN-CONTAINING PROTEIN 28A-LIKE PROTEIN"/>
    <property type="match status" value="1"/>
</dbReference>
<dbReference type="Proteomes" id="UP000271974">
    <property type="component" value="Unassembled WGS sequence"/>
</dbReference>
<dbReference type="AlphaFoldDB" id="A0A3S0ZS93"/>
<dbReference type="PANTHER" id="PTHR13400">
    <property type="entry name" value="CHEMOKINE C-C MOTIF RECEPTOR 1"/>
    <property type="match status" value="1"/>
</dbReference>
<dbReference type="InterPro" id="IPR025271">
    <property type="entry name" value="CCDC28"/>
</dbReference>
<dbReference type="EMBL" id="RQTK01000200">
    <property type="protein sequence ID" value="RUS84613.1"/>
    <property type="molecule type" value="Genomic_DNA"/>
</dbReference>
<evidence type="ECO:0000313" key="3">
    <source>
        <dbReference type="Proteomes" id="UP000271974"/>
    </source>
</evidence>
<name>A0A3S0ZS93_ELYCH</name>
<proteinExistence type="predicted"/>
<feature type="region of interest" description="Disordered" evidence="1">
    <location>
        <begin position="1"/>
        <end position="38"/>
    </location>
</feature>
<reference evidence="2 3" key="1">
    <citation type="submission" date="2019-01" db="EMBL/GenBank/DDBJ databases">
        <title>A draft genome assembly of the solar-powered sea slug Elysia chlorotica.</title>
        <authorList>
            <person name="Cai H."/>
            <person name="Li Q."/>
            <person name="Fang X."/>
            <person name="Li J."/>
            <person name="Curtis N.E."/>
            <person name="Altenburger A."/>
            <person name="Shibata T."/>
            <person name="Feng M."/>
            <person name="Maeda T."/>
            <person name="Schwartz J.A."/>
            <person name="Shigenobu S."/>
            <person name="Lundholm N."/>
            <person name="Nishiyama T."/>
            <person name="Yang H."/>
            <person name="Hasebe M."/>
            <person name="Li S."/>
            <person name="Pierce S.K."/>
            <person name="Wang J."/>
        </authorList>
    </citation>
    <scope>NUCLEOTIDE SEQUENCE [LARGE SCALE GENOMIC DNA]</scope>
    <source>
        <strain evidence="2">EC2010</strain>
        <tissue evidence="2">Whole organism of an adult</tissue>
    </source>
</reference>
<sequence>MEKELKDQPLGPAGCQVKKEKMKRKDSSSSARKVSVTRPAQEHTFLTDVADVRTMEHGLLQLLNDFHCGKLQAFGNPVTFNKMDAIRVQQEQLARQHFEMDLLIPRTANRLSSEESRKDNTEKMDKLVQQLHSLSTSVQTLQTDMGRPDPHSKGK</sequence>
<comment type="caution">
    <text evidence="2">The sequence shown here is derived from an EMBL/GenBank/DDBJ whole genome shotgun (WGS) entry which is preliminary data.</text>
</comment>
<evidence type="ECO:0000256" key="1">
    <source>
        <dbReference type="SAM" id="MobiDB-lite"/>
    </source>
</evidence>
<feature type="compositionally biased region" description="Basic and acidic residues" evidence="1">
    <location>
        <begin position="17"/>
        <end position="27"/>
    </location>
</feature>
<accession>A0A3S0ZS93</accession>
<feature type="compositionally biased region" description="Basic and acidic residues" evidence="1">
    <location>
        <begin position="146"/>
        <end position="155"/>
    </location>
</feature>
<evidence type="ECO:0008006" key="4">
    <source>
        <dbReference type="Google" id="ProtNLM"/>
    </source>
</evidence>
<protein>
    <recommendedName>
        <fullName evidence="4">Coiled-coil domain-containing protein 28B</fullName>
    </recommendedName>
</protein>
<gene>
    <name evidence="2" type="ORF">EGW08_007640</name>
</gene>
<dbReference type="STRING" id="188477.A0A3S0ZS93"/>
<feature type="region of interest" description="Disordered" evidence="1">
    <location>
        <begin position="135"/>
        <end position="155"/>
    </location>
</feature>
<keyword evidence="3" id="KW-1185">Reference proteome</keyword>
<dbReference type="Pfam" id="PF13270">
    <property type="entry name" value="CCDC28"/>
    <property type="match status" value="1"/>
</dbReference>
<organism evidence="2 3">
    <name type="scientific">Elysia chlorotica</name>
    <name type="common">Eastern emerald elysia</name>
    <name type="synonym">Sea slug</name>
    <dbReference type="NCBI Taxonomy" id="188477"/>
    <lineage>
        <taxon>Eukaryota</taxon>
        <taxon>Metazoa</taxon>
        <taxon>Spiralia</taxon>
        <taxon>Lophotrochozoa</taxon>
        <taxon>Mollusca</taxon>
        <taxon>Gastropoda</taxon>
        <taxon>Heterobranchia</taxon>
        <taxon>Euthyneura</taxon>
        <taxon>Panpulmonata</taxon>
        <taxon>Sacoglossa</taxon>
        <taxon>Placobranchoidea</taxon>
        <taxon>Plakobranchidae</taxon>
        <taxon>Elysia</taxon>
    </lineage>
</organism>
<evidence type="ECO:0000313" key="2">
    <source>
        <dbReference type="EMBL" id="RUS84613.1"/>
    </source>
</evidence>